<evidence type="ECO:0000256" key="2">
    <source>
        <dbReference type="SAM" id="Phobius"/>
    </source>
</evidence>
<protein>
    <submittedName>
        <fullName evidence="4">Uncharacterized protein</fullName>
    </submittedName>
</protein>
<sequence length="245" mass="27540">MTCSGCLFGLFKFIYVILTFIVLAIHIHYIWFYLANVRDMESFFNHNQFAHFMGIFLGFLFRISGLLSACKEKIALTCTYSLFLVLILLISRQIDIIFAIHAITAIYAMWFVLALKYVRHKKKRRQLRHQIPTSIITGGSGSGRNVSRQSRSSSTTTGTTTIANTRSSSITVDLLDDPAGRVINVMPSAPSFNESQPPDPTITTTTTGYDSSNNLQPPLYDHVGYPQLNHTPPPSYTELFESKQS</sequence>
<feature type="transmembrane region" description="Helical" evidence="2">
    <location>
        <begin position="7"/>
        <end position="29"/>
    </location>
</feature>
<evidence type="ECO:0000313" key="5">
    <source>
        <dbReference type="Proteomes" id="UP000790347"/>
    </source>
</evidence>
<dbReference type="Proteomes" id="UP000790347">
    <property type="component" value="Unassembled WGS sequence"/>
</dbReference>
<reference evidence="3" key="2">
    <citation type="submission" date="2020-06" db="EMBL/GenBank/DDBJ databases">
        <authorList>
            <person name="Ji K."/>
            <person name="Li J."/>
        </authorList>
    </citation>
    <scope>NUCLEOTIDE SEQUENCE</scope>
    <source>
        <strain evidence="3">JKM2019</strain>
        <tissue evidence="3">Whole body</tissue>
    </source>
</reference>
<evidence type="ECO:0000313" key="3">
    <source>
        <dbReference type="EMBL" id="KAH7637879.1"/>
    </source>
</evidence>
<feature type="transmembrane region" description="Helical" evidence="2">
    <location>
        <begin position="96"/>
        <end position="118"/>
    </location>
</feature>
<keyword evidence="2" id="KW-0472">Membrane</keyword>
<dbReference type="Proteomes" id="UP000828236">
    <property type="component" value="Unassembled WGS sequence"/>
</dbReference>
<gene>
    <name evidence="4" type="ORF">DERF_012213</name>
    <name evidence="3" type="ORF">HUG17_8983</name>
</gene>
<evidence type="ECO:0000313" key="4">
    <source>
        <dbReference type="EMBL" id="KAH9501360.1"/>
    </source>
</evidence>
<evidence type="ECO:0000256" key="1">
    <source>
        <dbReference type="SAM" id="MobiDB-lite"/>
    </source>
</evidence>
<feature type="transmembrane region" description="Helical" evidence="2">
    <location>
        <begin position="49"/>
        <end position="67"/>
    </location>
</feature>
<feature type="region of interest" description="Disordered" evidence="1">
    <location>
        <begin position="134"/>
        <end position="162"/>
    </location>
</feature>
<accession>A0A922HP63</accession>
<name>A0A922HP63_DERFA</name>
<organism evidence="4 5">
    <name type="scientific">Dermatophagoides farinae</name>
    <name type="common">American house dust mite</name>
    <dbReference type="NCBI Taxonomy" id="6954"/>
    <lineage>
        <taxon>Eukaryota</taxon>
        <taxon>Metazoa</taxon>
        <taxon>Ecdysozoa</taxon>
        <taxon>Arthropoda</taxon>
        <taxon>Chelicerata</taxon>
        <taxon>Arachnida</taxon>
        <taxon>Acari</taxon>
        <taxon>Acariformes</taxon>
        <taxon>Sarcoptiformes</taxon>
        <taxon>Astigmata</taxon>
        <taxon>Psoroptidia</taxon>
        <taxon>Analgoidea</taxon>
        <taxon>Pyroglyphidae</taxon>
        <taxon>Dermatophagoidinae</taxon>
        <taxon>Dermatophagoides</taxon>
    </lineage>
</organism>
<reference evidence="4" key="1">
    <citation type="submission" date="2013-05" db="EMBL/GenBank/DDBJ databases">
        <authorList>
            <person name="Yim A.K.Y."/>
            <person name="Chan T.F."/>
            <person name="Ji K.M."/>
            <person name="Liu X.Y."/>
            <person name="Zhou J.W."/>
            <person name="Li R.Q."/>
            <person name="Yang K.Y."/>
            <person name="Li J."/>
            <person name="Li M."/>
            <person name="Law P.T.W."/>
            <person name="Wu Y.L."/>
            <person name="Cai Z.L."/>
            <person name="Qin H."/>
            <person name="Bao Y."/>
            <person name="Leung R.K.K."/>
            <person name="Ng P.K.S."/>
            <person name="Zou J."/>
            <person name="Zhong X.J."/>
            <person name="Ran P.X."/>
            <person name="Zhong N.S."/>
            <person name="Liu Z.G."/>
            <person name="Tsui S.K.W."/>
        </authorList>
    </citation>
    <scope>NUCLEOTIDE SEQUENCE</scope>
    <source>
        <strain evidence="4">Derf</strain>
        <tissue evidence="4">Whole organism</tissue>
    </source>
</reference>
<dbReference type="EMBL" id="ASGP02000006">
    <property type="protein sequence ID" value="KAH9501360.1"/>
    <property type="molecule type" value="Genomic_DNA"/>
</dbReference>
<keyword evidence="2" id="KW-1133">Transmembrane helix</keyword>
<reference evidence="4" key="4">
    <citation type="journal article" date="2022" name="Res Sq">
        <title>Comparative Genomics Reveals Insights into the Divergent Evolution of Astigmatic Mites and Household Pest Adaptations.</title>
        <authorList>
            <person name="Xiong Q."/>
            <person name="Wan A.T.-Y."/>
            <person name="Liu X.-Y."/>
            <person name="Fung C.S.-H."/>
            <person name="Xiao X."/>
            <person name="Malainual N."/>
            <person name="Hou J."/>
            <person name="Wang L."/>
            <person name="Wang M."/>
            <person name="Yang K."/>
            <person name="Cui Y."/>
            <person name="Leung E."/>
            <person name="Nong W."/>
            <person name="Shin S.-K."/>
            <person name="Au S."/>
            <person name="Jeong K.Y."/>
            <person name="Chew F.T."/>
            <person name="Hui J."/>
            <person name="Leung T.F."/>
            <person name="Tungtrongchitr A."/>
            <person name="Zhong N."/>
            <person name="Liu Z."/>
            <person name="Tsui S."/>
        </authorList>
    </citation>
    <scope>NUCLEOTIDE SEQUENCE</scope>
    <source>
        <strain evidence="4">Derf</strain>
        <tissue evidence="4">Whole organism</tissue>
    </source>
</reference>
<dbReference type="OrthoDB" id="10359903at2759"/>
<comment type="caution">
    <text evidence="4">The sequence shown here is derived from an EMBL/GenBank/DDBJ whole genome shotgun (WGS) entry which is preliminary data.</text>
</comment>
<keyword evidence="2" id="KW-0812">Transmembrane</keyword>
<dbReference type="AlphaFoldDB" id="A0A922HP63"/>
<proteinExistence type="predicted"/>
<dbReference type="EMBL" id="SDOV01000008">
    <property type="protein sequence ID" value="KAH7637879.1"/>
    <property type="molecule type" value="Genomic_DNA"/>
</dbReference>
<reference evidence="3" key="3">
    <citation type="journal article" date="2021" name="World Allergy Organ. J.">
        <title>Chromosome-level assembly of Dermatophagoides farinae genome and transcriptome reveals two novel allergens Der f 37 and Der f 39.</title>
        <authorList>
            <person name="Chen J."/>
            <person name="Cai Z."/>
            <person name="Fan D."/>
            <person name="Hu J."/>
            <person name="Hou Y."/>
            <person name="He Y."/>
            <person name="Zhang Z."/>
            <person name="Zhao Z."/>
            <person name="Gao P."/>
            <person name="Hu W."/>
            <person name="Sun J."/>
            <person name="Li J."/>
            <person name="Ji K."/>
        </authorList>
    </citation>
    <scope>NUCLEOTIDE SEQUENCE</scope>
    <source>
        <strain evidence="3">JKM2019</strain>
    </source>
</reference>
<feature type="transmembrane region" description="Helical" evidence="2">
    <location>
        <begin position="74"/>
        <end position="90"/>
    </location>
</feature>
<feature type="region of interest" description="Disordered" evidence="1">
    <location>
        <begin position="187"/>
        <end position="212"/>
    </location>
</feature>
<keyword evidence="5" id="KW-1185">Reference proteome</keyword>